<reference evidence="2" key="1">
    <citation type="submission" date="2024-06" db="EMBL/GenBank/DDBJ databases">
        <title>Multi-omics analyses provide insights into the biosynthesis of the anticancer antibiotic pleurotin in Hohenbuehelia grisea.</title>
        <authorList>
            <person name="Weaver J.A."/>
            <person name="Alberti F."/>
        </authorList>
    </citation>
    <scope>NUCLEOTIDE SEQUENCE [LARGE SCALE GENOMIC DNA]</scope>
    <source>
        <strain evidence="2">T-177</strain>
    </source>
</reference>
<protein>
    <submittedName>
        <fullName evidence="1">Uncharacterized protein</fullName>
    </submittedName>
</protein>
<dbReference type="EMBL" id="JASNQZ010000005">
    <property type="protein sequence ID" value="KAL0957547.1"/>
    <property type="molecule type" value="Genomic_DNA"/>
</dbReference>
<dbReference type="Proteomes" id="UP001556367">
    <property type="component" value="Unassembled WGS sequence"/>
</dbReference>
<organism evidence="1 2">
    <name type="scientific">Hohenbuehelia grisea</name>
    <dbReference type="NCBI Taxonomy" id="104357"/>
    <lineage>
        <taxon>Eukaryota</taxon>
        <taxon>Fungi</taxon>
        <taxon>Dikarya</taxon>
        <taxon>Basidiomycota</taxon>
        <taxon>Agaricomycotina</taxon>
        <taxon>Agaricomycetes</taxon>
        <taxon>Agaricomycetidae</taxon>
        <taxon>Agaricales</taxon>
        <taxon>Pleurotineae</taxon>
        <taxon>Pleurotaceae</taxon>
        <taxon>Hohenbuehelia</taxon>
    </lineage>
</organism>
<sequence>MSFANASNFSIHGSTFSNVAGDQIVTHVTHIHQYRVAEVAHANMPRSSRGDVDNDEYTLPMPTTPPYSTFISTIVDIQQPLGPLDNIVLEPRLFGGLLKDFERLRHLATLAGAIVEILDDAYPKFFIKNMEKHVERYHAVLRNFKEEIARIRQGLQSSLIGSLWYRILWATSSPNIPQLVSIMIREIDGFQKPIMQFLTVHKKFALHPFRPSIKFH</sequence>
<proteinExistence type="predicted"/>
<gene>
    <name evidence="1" type="ORF">HGRIS_001334</name>
</gene>
<name>A0ABR3JQ22_9AGAR</name>
<comment type="caution">
    <text evidence="1">The sequence shown here is derived from an EMBL/GenBank/DDBJ whole genome shotgun (WGS) entry which is preliminary data.</text>
</comment>
<keyword evidence="2" id="KW-1185">Reference proteome</keyword>
<accession>A0ABR3JQ22</accession>
<evidence type="ECO:0000313" key="2">
    <source>
        <dbReference type="Proteomes" id="UP001556367"/>
    </source>
</evidence>
<evidence type="ECO:0000313" key="1">
    <source>
        <dbReference type="EMBL" id="KAL0957547.1"/>
    </source>
</evidence>